<dbReference type="OrthoDB" id="1955101at2"/>
<evidence type="ECO:0000313" key="5">
    <source>
        <dbReference type="EMBL" id="CUO84527.1"/>
    </source>
</evidence>
<dbReference type="RefSeq" id="WP_042402581.1">
    <property type="nucleotide sequence ID" value="NZ_CYYT01000062.1"/>
</dbReference>
<accession>A0A174IG09</accession>
<organism evidence="5 6">
    <name type="scientific">Clostridium disporicum</name>
    <dbReference type="NCBI Taxonomy" id="84024"/>
    <lineage>
        <taxon>Bacteria</taxon>
        <taxon>Bacillati</taxon>
        <taxon>Bacillota</taxon>
        <taxon>Clostridia</taxon>
        <taxon>Eubacteriales</taxon>
        <taxon>Clostridiaceae</taxon>
        <taxon>Clostridium</taxon>
    </lineage>
</organism>
<evidence type="ECO:0000256" key="3">
    <source>
        <dbReference type="PROSITE-ProRule" id="PRU00492"/>
    </source>
</evidence>
<keyword evidence="1 3" id="KW-0547">Nucleotide-binding</keyword>
<reference evidence="5 6" key="1">
    <citation type="submission" date="2015-09" db="EMBL/GenBank/DDBJ databases">
        <authorList>
            <consortium name="Pathogen Informatics"/>
        </authorList>
    </citation>
    <scope>NUCLEOTIDE SEQUENCE [LARGE SCALE GENOMIC DNA]</scope>
    <source>
        <strain evidence="5 6">2789STDY5834855</strain>
    </source>
</reference>
<evidence type="ECO:0000259" key="4">
    <source>
        <dbReference type="PROSITE" id="PS51161"/>
    </source>
</evidence>
<dbReference type="InterPro" id="IPR005144">
    <property type="entry name" value="ATP-cone_dom"/>
</dbReference>
<protein>
    <submittedName>
        <fullName evidence="5">Anaerobic ribonucleoside-triphosphate reductase</fullName>
    </submittedName>
</protein>
<evidence type="ECO:0000313" key="6">
    <source>
        <dbReference type="Proteomes" id="UP000095558"/>
    </source>
</evidence>
<evidence type="ECO:0000256" key="2">
    <source>
        <dbReference type="ARBA" id="ARBA00022840"/>
    </source>
</evidence>
<dbReference type="GO" id="GO:0005524">
    <property type="term" value="F:ATP binding"/>
    <property type="evidence" value="ECO:0007669"/>
    <property type="project" value="UniProtKB-UniRule"/>
</dbReference>
<keyword evidence="2 3" id="KW-0067">ATP-binding</keyword>
<dbReference type="EMBL" id="CYZV01000065">
    <property type="protein sequence ID" value="CUO84527.1"/>
    <property type="molecule type" value="Genomic_DNA"/>
</dbReference>
<dbReference type="Pfam" id="PF03477">
    <property type="entry name" value="ATP-cone"/>
    <property type="match status" value="1"/>
</dbReference>
<dbReference type="AlphaFoldDB" id="A0A174IG09"/>
<proteinExistence type="predicted"/>
<dbReference type="Proteomes" id="UP000095558">
    <property type="component" value="Unassembled WGS sequence"/>
</dbReference>
<gene>
    <name evidence="5" type="ORF">ERS852470_03532</name>
</gene>
<name>A0A174IG09_9CLOT</name>
<dbReference type="GeneID" id="83013365"/>
<dbReference type="PROSITE" id="PS51161">
    <property type="entry name" value="ATP_CONE"/>
    <property type="match status" value="1"/>
</dbReference>
<sequence length="90" mass="10103">MKVVKKDGSIESFDANKIANSILNATRDKKALLNESDIKIIIEDVIDRIKKFRGENDSTSSYEITGVVISMLDRDGFDDVISSFIGYKKE</sequence>
<evidence type="ECO:0000256" key="1">
    <source>
        <dbReference type="ARBA" id="ARBA00022741"/>
    </source>
</evidence>
<feature type="domain" description="ATP-cone" evidence="4">
    <location>
        <begin position="1"/>
        <end position="90"/>
    </location>
</feature>